<protein>
    <recommendedName>
        <fullName evidence="4">Protein kinase domain-containing protein</fullName>
    </recommendedName>
</protein>
<feature type="binding site" evidence="3">
    <location>
        <position position="209"/>
    </location>
    <ligand>
        <name>ATP</name>
        <dbReference type="ChEBI" id="CHEBI:30616"/>
    </ligand>
</feature>
<dbReference type="InterPro" id="IPR050198">
    <property type="entry name" value="Non-receptor_tyrosine_kinases"/>
</dbReference>
<organism evidence="5 6">
    <name type="scientific">Mesorhabditis spiculigera</name>
    <dbReference type="NCBI Taxonomy" id="96644"/>
    <lineage>
        <taxon>Eukaryota</taxon>
        <taxon>Metazoa</taxon>
        <taxon>Ecdysozoa</taxon>
        <taxon>Nematoda</taxon>
        <taxon>Chromadorea</taxon>
        <taxon>Rhabditida</taxon>
        <taxon>Rhabditina</taxon>
        <taxon>Rhabditomorpha</taxon>
        <taxon>Rhabditoidea</taxon>
        <taxon>Rhabditidae</taxon>
        <taxon>Mesorhabditinae</taxon>
        <taxon>Mesorhabditis</taxon>
    </lineage>
</organism>
<dbReference type="CDD" id="cd00192">
    <property type="entry name" value="PTKc"/>
    <property type="match status" value="1"/>
</dbReference>
<comment type="caution">
    <text evidence="5">The sequence shown here is derived from an EMBL/GenBank/DDBJ whole genome shotgun (WGS) entry which is preliminary data.</text>
</comment>
<evidence type="ECO:0000256" key="1">
    <source>
        <dbReference type="ARBA" id="ARBA00022741"/>
    </source>
</evidence>
<evidence type="ECO:0000313" key="6">
    <source>
        <dbReference type="Proteomes" id="UP001177023"/>
    </source>
</evidence>
<feature type="non-terminal residue" evidence="5">
    <location>
        <position position="1"/>
    </location>
</feature>
<proteinExistence type="predicted"/>
<evidence type="ECO:0000313" key="5">
    <source>
        <dbReference type="EMBL" id="CAJ0567925.1"/>
    </source>
</evidence>
<dbReference type="SMART" id="SM00219">
    <property type="entry name" value="TyrKc"/>
    <property type="match status" value="1"/>
</dbReference>
<evidence type="ECO:0000259" key="4">
    <source>
        <dbReference type="PROSITE" id="PS50011"/>
    </source>
</evidence>
<dbReference type="PANTHER" id="PTHR24418">
    <property type="entry name" value="TYROSINE-PROTEIN KINASE"/>
    <property type="match status" value="1"/>
</dbReference>
<dbReference type="InterPro" id="IPR011009">
    <property type="entry name" value="Kinase-like_dom_sf"/>
</dbReference>
<dbReference type="InterPro" id="IPR017441">
    <property type="entry name" value="Protein_kinase_ATP_BS"/>
</dbReference>
<dbReference type="PROSITE" id="PS00109">
    <property type="entry name" value="PROTEIN_KINASE_TYR"/>
    <property type="match status" value="1"/>
</dbReference>
<keyword evidence="1 3" id="KW-0547">Nucleotide-binding</keyword>
<dbReference type="InterPro" id="IPR008266">
    <property type="entry name" value="Tyr_kinase_AS"/>
</dbReference>
<feature type="domain" description="Protein kinase" evidence="4">
    <location>
        <begin position="178"/>
        <end position="460"/>
    </location>
</feature>
<evidence type="ECO:0000256" key="2">
    <source>
        <dbReference type="ARBA" id="ARBA00022840"/>
    </source>
</evidence>
<dbReference type="GO" id="GO:0004713">
    <property type="term" value="F:protein tyrosine kinase activity"/>
    <property type="evidence" value="ECO:0007669"/>
    <property type="project" value="InterPro"/>
</dbReference>
<dbReference type="Gene3D" id="1.10.510.10">
    <property type="entry name" value="Transferase(Phosphotransferase) domain 1"/>
    <property type="match status" value="1"/>
</dbReference>
<dbReference type="EMBL" id="CATQJA010001603">
    <property type="protein sequence ID" value="CAJ0567925.1"/>
    <property type="molecule type" value="Genomic_DNA"/>
</dbReference>
<dbReference type="InterPro" id="IPR000719">
    <property type="entry name" value="Prot_kinase_dom"/>
</dbReference>
<sequence>MMIVKKSGASGSNKKKLISKEATGLPGPLKAEEQASQESLKAQLTEFWSLVDESVVNREYFHGYFTKHYLAKILQLPGDYVCGIVPVITEQKGLRLEGGIGLYVGYQDIRFVPIRFSEKTRHYYLEGGRVSKPTIHELISDHACGGAGISMRFEGGSRLAFLQRSIRRAPYLLPHKRIQLHDKIGGGNFGLVYIASLLENGRRSEVAAKIFKPSTLSLDPNANRTKDITQHKMFLDEAYVMWQLNHPNIVQFYGICSLSPALTIVMECCKGGSLFQYLQKHGEGVGFAVKTRFAIEACEGLGYLARRDFVHRDVASRNCLLTEQLVLKVADFGLTVDVDSLRRREHEQNGMVLPIKWASPEVLRSGEFSWASDVWAYGVMLFEFYNEGREPYPGLRNRVVREELLKGQQFRMELPNNIPPPIRGLMAKCWAEEPLKRPSFSVLADELDKIRRGVYEEHTS</sequence>
<dbReference type="PROSITE" id="PS00107">
    <property type="entry name" value="PROTEIN_KINASE_ATP"/>
    <property type="match status" value="1"/>
</dbReference>
<gene>
    <name evidence="5" type="ORF">MSPICULIGERA_LOCUS6458</name>
</gene>
<dbReference type="GO" id="GO:0005524">
    <property type="term" value="F:ATP binding"/>
    <property type="evidence" value="ECO:0007669"/>
    <property type="project" value="UniProtKB-UniRule"/>
</dbReference>
<accession>A0AA36FUH9</accession>
<evidence type="ECO:0000256" key="3">
    <source>
        <dbReference type="PROSITE-ProRule" id="PRU10141"/>
    </source>
</evidence>
<dbReference type="AlphaFoldDB" id="A0AA36FUH9"/>
<dbReference type="InterPro" id="IPR020635">
    <property type="entry name" value="Tyr_kinase_cat_dom"/>
</dbReference>
<dbReference type="PROSITE" id="PS50011">
    <property type="entry name" value="PROTEIN_KINASE_DOM"/>
    <property type="match status" value="1"/>
</dbReference>
<reference evidence="5" key="1">
    <citation type="submission" date="2023-06" db="EMBL/GenBank/DDBJ databases">
        <authorList>
            <person name="Delattre M."/>
        </authorList>
    </citation>
    <scope>NUCLEOTIDE SEQUENCE</scope>
    <source>
        <strain evidence="5">AF72</strain>
    </source>
</reference>
<dbReference type="SUPFAM" id="SSF56112">
    <property type="entry name" value="Protein kinase-like (PK-like)"/>
    <property type="match status" value="1"/>
</dbReference>
<name>A0AA36FUH9_9BILA</name>
<keyword evidence="6" id="KW-1185">Reference proteome</keyword>
<dbReference type="InterPro" id="IPR001245">
    <property type="entry name" value="Ser-Thr/Tyr_kinase_cat_dom"/>
</dbReference>
<dbReference type="Pfam" id="PF07714">
    <property type="entry name" value="PK_Tyr_Ser-Thr"/>
    <property type="match status" value="1"/>
</dbReference>
<dbReference type="PRINTS" id="PR00109">
    <property type="entry name" value="TYRKINASE"/>
</dbReference>
<dbReference type="Proteomes" id="UP001177023">
    <property type="component" value="Unassembled WGS sequence"/>
</dbReference>
<keyword evidence="2 3" id="KW-0067">ATP-binding</keyword>